<dbReference type="EMBL" id="NXLW01000018">
    <property type="protein sequence ID" value="RDU70646.1"/>
    <property type="molecule type" value="Genomic_DNA"/>
</dbReference>
<dbReference type="Proteomes" id="UP000256424">
    <property type="component" value="Unassembled WGS sequence"/>
</dbReference>
<proteinExistence type="predicted"/>
<dbReference type="GO" id="GO:0016020">
    <property type="term" value="C:membrane"/>
    <property type="evidence" value="ECO:0007669"/>
    <property type="project" value="UniProtKB-SubCell"/>
</dbReference>
<keyword evidence="4 5" id="KW-0472">Membrane</keyword>
<keyword evidence="2 5" id="KW-0812">Transmembrane</keyword>
<organism evidence="7 8">
    <name type="scientific">Helicobacter aurati</name>
    <dbReference type="NCBI Taxonomy" id="137778"/>
    <lineage>
        <taxon>Bacteria</taxon>
        <taxon>Pseudomonadati</taxon>
        <taxon>Campylobacterota</taxon>
        <taxon>Epsilonproteobacteria</taxon>
        <taxon>Campylobacterales</taxon>
        <taxon>Helicobacteraceae</taxon>
        <taxon>Helicobacter</taxon>
    </lineage>
</organism>
<comment type="subcellular location">
    <subcellularLocation>
        <location evidence="1">Membrane</location>
    </subcellularLocation>
</comment>
<dbReference type="Pfam" id="PF13664">
    <property type="entry name" value="DUF4149"/>
    <property type="match status" value="1"/>
</dbReference>
<feature type="transmembrane region" description="Helical" evidence="5">
    <location>
        <begin position="104"/>
        <end position="124"/>
    </location>
</feature>
<evidence type="ECO:0000256" key="1">
    <source>
        <dbReference type="ARBA" id="ARBA00004370"/>
    </source>
</evidence>
<protein>
    <submittedName>
        <fullName evidence="7">DUF4149 domain-containing protein</fullName>
    </submittedName>
</protein>
<evidence type="ECO:0000313" key="7">
    <source>
        <dbReference type="EMBL" id="RDU70646.1"/>
    </source>
</evidence>
<feature type="domain" description="TMEM205-like" evidence="6">
    <location>
        <begin position="25"/>
        <end position="128"/>
    </location>
</feature>
<evidence type="ECO:0000313" key="8">
    <source>
        <dbReference type="Proteomes" id="UP000256424"/>
    </source>
</evidence>
<reference evidence="7 8" key="1">
    <citation type="submission" date="2018-04" db="EMBL/GenBank/DDBJ databases">
        <title>Novel Campyloabacter and Helicobacter Species and Strains.</title>
        <authorList>
            <person name="Mannion A.J."/>
            <person name="Shen Z."/>
            <person name="Fox J.G."/>
        </authorList>
    </citation>
    <scope>NUCLEOTIDE SEQUENCE [LARGE SCALE GENOMIC DNA]</scope>
    <source>
        <strain evidence="7 8">MIT 97-5075</strain>
    </source>
</reference>
<comment type="caution">
    <text evidence="7">The sequence shown here is derived from an EMBL/GenBank/DDBJ whole genome shotgun (WGS) entry which is preliminary data.</text>
</comment>
<evidence type="ECO:0000256" key="5">
    <source>
        <dbReference type="SAM" id="Phobius"/>
    </source>
</evidence>
<feature type="transmembrane region" description="Helical" evidence="5">
    <location>
        <begin position="21"/>
        <end position="46"/>
    </location>
</feature>
<feature type="transmembrane region" description="Helical" evidence="5">
    <location>
        <begin position="78"/>
        <end position="97"/>
    </location>
</feature>
<feature type="transmembrane region" description="Helical" evidence="5">
    <location>
        <begin position="144"/>
        <end position="165"/>
    </location>
</feature>
<evidence type="ECO:0000256" key="3">
    <source>
        <dbReference type="ARBA" id="ARBA00022989"/>
    </source>
</evidence>
<keyword evidence="3 5" id="KW-1133">Transmembrane helix</keyword>
<evidence type="ECO:0000256" key="4">
    <source>
        <dbReference type="ARBA" id="ARBA00023136"/>
    </source>
</evidence>
<evidence type="ECO:0000259" key="6">
    <source>
        <dbReference type="Pfam" id="PF13664"/>
    </source>
</evidence>
<dbReference type="InterPro" id="IPR025423">
    <property type="entry name" value="TMEM205-like"/>
</dbReference>
<keyword evidence="8" id="KW-1185">Reference proteome</keyword>
<evidence type="ECO:0000256" key="2">
    <source>
        <dbReference type="ARBA" id="ARBA00022692"/>
    </source>
</evidence>
<accession>A0A3D8J0A2</accession>
<sequence>MQQSAKRQNNQSQKILRIIDSLYLLLLGIGIGGIIACGMFAAPIIFHATDFISEQAASAFSNIDSGQIMGQIFLRLNYYLQVLLVAIIAYELFHVISNHHYARIWLIFGFINVVCIALFVWYYTPFILDKENLRADNFQAMHAQSVWVSKILLINLSVVFIGRAYTLR</sequence>
<dbReference type="AlphaFoldDB" id="A0A3D8J0A2"/>
<name>A0A3D8J0A2_9HELI</name>
<gene>
    <name evidence="7" type="ORF">CQA66_07900</name>
</gene>